<gene>
    <name evidence="3" type="ORF">NG99_06065</name>
</gene>
<sequence>MVITDSTGDITGEVADGDVTGITHPRIAGKAEPGSVIFIRNNGESIGVATADAEGNWSFEPEAMGEGMNLITTQVRTPDGYTVEGATASFFIDASLIINPEPQPQPEPQ</sequence>
<dbReference type="Pfam" id="PF19077">
    <property type="entry name" value="Big_13"/>
    <property type="match status" value="1"/>
</dbReference>
<dbReference type="InterPro" id="IPR044016">
    <property type="entry name" value="Big_13"/>
</dbReference>
<accession>A0A0A3Z774</accession>
<feature type="domain" description="Bacterial Ig-like" evidence="2">
    <location>
        <begin position="3"/>
        <end position="93"/>
    </location>
</feature>
<dbReference type="Proteomes" id="UP000030351">
    <property type="component" value="Unassembled WGS sequence"/>
</dbReference>
<organism evidence="3 4">
    <name type="scientific">Erwinia typographi</name>
    <dbReference type="NCBI Taxonomy" id="371042"/>
    <lineage>
        <taxon>Bacteria</taxon>
        <taxon>Pseudomonadati</taxon>
        <taxon>Pseudomonadota</taxon>
        <taxon>Gammaproteobacteria</taxon>
        <taxon>Enterobacterales</taxon>
        <taxon>Erwiniaceae</taxon>
        <taxon>Erwinia</taxon>
    </lineage>
</organism>
<evidence type="ECO:0000313" key="3">
    <source>
        <dbReference type="EMBL" id="KGT94927.1"/>
    </source>
</evidence>
<feature type="region of interest" description="Disordered" evidence="1">
    <location>
        <begin position="1"/>
        <end position="21"/>
    </location>
</feature>
<feature type="non-terminal residue" evidence="3">
    <location>
        <position position="109"/>
    </location>
</feature>
<dbReference type="STRING" id="371042.NG99_06065"/>
<evidence type="ECO:0000313" key="4">
    <source>
        <dbReference type="Proteomes" id="UP000030351"/>
    </source>
</evidence>
<dbReference type="AlphaFoldDB" id="A0A0A3Z774"/>
<dbReference type="InterPro" id="IPR013783">
    <property type="entry name" value="Ig-like_fold"/>
</dbReference>
<reference evidence="3 4" key="1">
    <citation type="submission" date="2014-10" db="EMBL/GenBank/DDBJ databases">
        <title>Genome sequence of Erwinia typographi M043b.</title>
        <authorList>
            <person name="Chan K.-G."/>
            <person name="Tan W.-S."/>
        </authorList>
    </citation>
    <scope>NUCLEOTIDE SEQUENCE [LARGE SCALE GENOMIC DNA]</scope>
    <source>
        <strain evidence="3 4">M043b</strain>
    </source>
</reference>
<dbReference type="EMBL" id="JRUQ01000022">
    <property type="protein sequence ID" value="KGT94927.1"/>
    <property type="molecule type" value="Genomic_DNA"/>
</dbReference>
<keyword evidence="4" id="KW-1185">Reference proteome</keyword>
<comment type="caution">
    <text evidence="3">The sequence shown here is derived from an EMBL/GenBank/DDBJ whole genome shotgun (WGS) entry which is preliminary data.</text>
</comment>
<name>A0A0A3Z774_9GAMM</name>
<dbReference type="eggNOG" id="COG2931">
    <property type="taxonomic scope" value="Bacteria"/>
</dbReference>
<protein>
    <recommendedName>
        <fullName evidence="2">Bacterial Ig-like domain-containing protein</fullName>
    </recommendedName>
</protein>
<evidence type="ECO:0000256" key="1">
    <source>
        <dbReference type="SAM" id="MobiDB-lite"/>
    </source>
</evidence>
<evidence type="ECO:0000259" key="2">
    <source>
        <dbReference type="Pfam" id="PF19077"/>
    </source>
</evidence>
<dbReference type="Gene3D" id="2.60.40.10">
    <property type="entry name" value="Immunoglobulins"/>
    <property type="match status" value="1"/>
</dbReference>
<proteinExistence type="predicted"/>